<reference evidence="4 5" key="1">
    <citation type="submission" date="2024-09" db="EMBL/GenBank/DDBJ databases">
        <authorList>
            <person name="Sun Q."/>
            <person name="Mori K."/>
        </authorList>
    </citation>
    <scope>NUCLEOTIDE SEQUENCE [LARGE SCALE GENOMIC DNA]</scope>
    <source>
        <strain evidence="4 5">JCM 3307</strain>
    </source>
</reference>
<evidence type="ECO:0000313" key="5">
    <source>
        <dbReference type="Proteomes" id="UP001589608"/>
    </source>
</evidence>
<dbReference type="PANTHER" id="PTHR43877:SF2">
    <property type="entry name" value="AMINOALKYLPHOSPHONATE N-ACETYLTRANSFERASE-RELATED"/>
    <property type="match status" value="1"/>
</dbReference>
<proteinExistence type="predicted"/>
<organism evidence="4 5">
    <name type="scientific">Dactylosporangium vinaceum</name>
    <dbReference type="NCBI Taxonomy" id="53362"/>
    <lineage>
        <taxon>Bacteria</taxon>
        <taxon>Bacillati</taxon>
        <taxon>Actinomycetota</taxon>
        <taxon>Actinomycetes</taxon>
        <taxon>Micromonosporales</taxon>
        <taxon>Micromonosporaceae</taxon>
        <taxon>Dactylosporangium</taxon>
    </lineage>
</organism>
<keyword evidence="2" id="KW-0012">Acyltransferase</keyword>
<evidence type="ECO:0000256" key="1">
    <source>
        <dbReference type="ARBA" id="ARBA00022679"/>
    </source>
</evidence>
<keyword evidence="5" id="KW-1185">Reference proteome</keyword>
<protein>
    <submittedName>
        <fullName evidence="4">GNAT family N-acetyltransferase</fullName>
    </submittedName>
</protein>
<dbReference type="PROSITE" id="PS51186">
    <property type="entry name" value="GNAT"/>
    <property type="match status" value="1"/>
</dbReference>
<comment type="caution">
    <text evidence="4">The sequence shown here is derived from an EMBL/GenBank/DDBJ whole genome shotgun (WGS) entry which is preliminary data.</text>
</comment>
<gene>
    <name evidence="4" type="ORF">ACFFTR_09020</name>
</gene>
<evidence type="ECO:0000313" key="4">
    <source>
        <dbReference type="EMBL" id="MFB9443222.1"/>
    </source>
</evidence>
<name>A0ABV5M303_9ACTN</name>
<feature type="domain" description="N-acetyltransferase" evidence="3">
    <location>
        <begin position="5"/>
        <end position="162"/>
    </location>
</feature>
<dbReference type="CDD" id="cd04301">
    <property type="entry name" value="NAT_SF"/>
    <property type="match status" value="1"/>
</dbReference>
<dbReference type="Pfam" id="PF00583">
    <property type="entry name" value="Acetyltransf_1"/>
    <property type="match status" value="1"/>
</dbReference>
<accession>A0ABV5M303</accession>
<evidence type="ECO:0000256" key="2">
    <source>
        <dbReference type="ARBA" id="ARBA00023315"/>
    </source>
</evidence>
<dbReference type="RefSeq" id="WP_223103663.1">
    <property type="nucleotide sequence ID" value="NZ_CP061913.1"/>
</dbReference>
<dbReference type="Proteomes" id="UP001589608">
    <property type="component" value="Unassembled WGS sequence"/>
</dbReference>
<evidence type="ECO:0000259" key="3">
    <source>
        <dbReference type="PROSITE" id="PS51186"/>
    </source>
</evidence>
<dbReference type="Gene3D" id="3.40.630.30">
    <property type="match status" value="1"/>
</dbReference>
<keyword evidence="1" id="KW-0808">Transferase</keyword>
<dbReference type="InterPro" id="IPR000182">
    <property type="entry name" value="GNAT_dom"/>
</dbReference>
<dbReference type="InterPro" id="IPR050832">
    <property type="entry name" value="Bact_Acetyltransf"/>
</dbReference>
<sequence>MAPEVSVRLVDPAEYEAASALSEAAYGHDYELTADYRANIRDVAGRAAEHEVWVAVDPTGALLGTVATPRPGRHIGGLAVAGELDFRLLAVAPAARRLGIGRLLVGHVIDLGRQRRAARVVMNSGPEMVAAHRLYAALGFRRLRDRETRIVDGRRLLAFGLDLSG</sequence>
<dbReference type="SUPFAM" id="SSF55729">
    <property type="entry name" value="Acyl-CoA N-acyltransferases (Nat)"/>
    <property type="match status" value="1"/>
</dbReference>
<dbReference type="InterPro" id="IPR016181">
    <property type="entry name" value="Acyl_CoA_acyltransferase"/>
</dbReference>
<dbReference type="PANTHER" id="PTHR43877">
    <property type="entry name" value="AMINOALKYLPHOSPHONATE N-ACETYLTRANSFERASE-RELATED-RELATED"/>
    <property type="match status" value="1"/>
</dbReference>
<dbReference type="EMBL" id="JBHMCA010000020">
    <property type="protein sequence ID" value="MFB9443222.1"/>
    <property type="molecule type" value="Genomic_DNA"/>
</dbReference>